<name>A0A919NQD2_9ACTN</name>
<dbReference type="InterPro" id="IPR035906">
    <property type="entry name" value="MetI-like_sf"/>
</dbReference>
<dbReference type="GO" id="GO:0015833">
    <property type="term" value="P:peptide transport"/>
    <property type="evidence" value="ECO:0007669"/>
    <property type="project" value="InterPro"/>
</dbReference>
<keyword evidence="10 11" id="KW-0472">Membrane</keyword>
<dbReference type="GO" id="GO:0055085">
    <property type="term" value="P:transmembrane transport"/>
    <property type="evidence" value="ECO:0007669"/>
    <property type="project" value="InterPro"/>
</dbReference>
<dbReference type="InterPro" id="IPR003593">
    <property type="entry name" value="AAA+_ATPase"/>
</dbReference>
<evidence type="ECO:0000256" key="4">
    <source>
        <dbReference type="ARBA" id="ARBA00022448"/>
    </source>
</evidence>
<feature type="transmembrane region" description="Helical" evidence="11">
    <location>
        <begin position="132"/>
        <end position="153"/>
    </location>
</feature>
<keyword evidence="5" id="KW-1003">Cell membrane</keyword>
<dbReference type="InterPro" id="IPR000515">
    <property type="entry name" value="MetI-like"/>
</dbReference>
<dbReference type="PROSITE" id="PS00211">
    <property type="entry name" value="ABC_TRANSPORTER_1"/>
    <property type="match status" value="2"/>
</dbReference>
<dbReference type="GO" id="GO:0005524">
    <property type="term" value="F:ATP binding"/>
    <property type="evidence" value="ECO:0007669"/>
    <property type="project" value="UniProtKB-KW"/>
</dbReference>
<proteinExistence type="inferred from homology"/>
<accession>A0A919NQD2</accession>
<dbReference type="NCBIfam" id="NF007739">
    <property type="entry name" value="PRK10419.1"/>
    <property type="match status" value="2"/>
</dbReference>
<evidence type="ECO:0000313" key="14">
    <source>
        <dbReference type="EMBL" id="GIF21717.1"/>
    </source>
</evidence>
<dbReference type="GO" id="GO:0016887">
    <property type="term" value="F:ATP hydrolysis activity"/>
    <property type="evidence" value="ECO:0007669"/>
    <property type="project" value="InterPro"/>
</dbReference>
<comment type="caution">
    <text evidence="14">The sequence shown here is derived from an EMBL/GenBank/DDBJ whole genome shotgun (WGS) entry which is preliminary data.</text>
</comment>
<evidence type="ECO:0000256" key="2">
    <source>
        <dbReference type="ARBA" id="ARBA00004202"/>
    </source>
</evidence>
<dbReference type="InterPro" id="IPR013563">
    <property type="entry name" value="Oligopep_ABC_C"/>
</dbReference>
<sequence length="977" mass="104140">MAELSAELLAEAADTAARAPAGRLRVTARRFLRHRGALVGTVVVALLFVLAFAGPLFAQWSYHDIDYAALRQPPSPAHWWGTNGIGQDIFAQTVRGLQKSLLIGLAVAVSATALAALVGAVAGYFGGRSERLLLFVVDLLLIFPSFLIISIISPRLRTGGWVAFIGLLAIFGWMISARVVRTLTISLKERQFVRAAQFMGVRPLTIIVRHILPSTASFLIIDATIAVGGAVMTETSLSYFGFGVQPPDVSLGTLIADGTTSAVTYPWIFFFPAVLLVVFVVAVNLVGDGLRDAIDPTSGSARTIGRPVARATRRPGDAVLDVNDLHVSFGSAPVVRGVDLTVRRGEVLGIVGESGSGKSVTALAILGLLPAQASVTGSIGVLGEQVIGASRRTLDRLRGNRVAIVFQDSLSALTPVYRVGDQLAEAVRAHRDVDRATAARRAVELLTLVGIPDPEVRAQAFPEEFSGGMRQRVMIAMAIANDPDLIIADEPTTALDVTVQAQILDVLRTAQRETGAALVLISHDLGVIARMADRVAVMYAGRVVEQATAAELFARPLMPYTLGLIGALPRLDAGRDRPLVPIPGRPPSPQHHTGCPFADRCPMMEAACRTAEPALLGPAGHQVACRRADEIPSDPFEVYGVHAPPSARTSAGPVVLDVRGLAKTFPQFRGKVFKRRIGSVFAVDGVDLHIRRGETLALVGESGCGKSTTLFEILRLEPPEAGSVELLGRRIDGTLDPAGRAALRGDVQLVFQDPMASLDPRLPVGDIIAEPMRAQHAREAAIAARVPEVLRLVGLEAGHAQRFPHEFSGGQRQRIAIARALSVEPALLVLDEPVSALDVSVQAGVLNLLRDLKARLGLAYLFVTHDLAVVATIADRVSVMYLGRIVETGDVDSVFGAPRHPYTQALLSAVPVPDPAVERGRERILLIGEPPGAGTRTPGCRFRARCPRYAELDRPALCAEREPALTEGVACHFAGQL</sequence>
<dbReference type="PANTHER" id="PTHR43297:SF2">
    <property type="entry name" value="DIPEPTIDE TRANSPORT ATP-BINDING PROTEIN DPPD"/>
    <property type="match status" value="1"/>
</dbReference>
<evidence type="ECO:0000256" key="9">
    <source>
        <dbReference type="ARBA" id="ARBA00022989"/>
    </source>
</evidence>
<comment type="similarity">
    <text evidence="11">Belongs to the binding-protein-dependent transport system permease family.</text>
</comment>
<comment type="subcellular location">
    <subcellularLocation>
        <location evidence="11">Cell membrane</location>
        <topology evidence="11">Multi-pass membrane protein</topology>
    </subcellularLocation>
    <subcellularLocation>
        <location evidence="2">Cell membrane</location>
        <topology evidence="2">Peripheral membrane protein</topology>
    </subcellularLocation>
    <subcellularLocation>
        <location evidence="1">Membrane</location>
        <topology evidence="1">Multi-pass membrane protein</topology>
    </subcellularLocation>
</comment>
<dbReference type="SUPFAM" id="SSF161098">
    <property type="entry name" value="MetI-like"/>
    <property type="match status" value="1"/>
</dbReference>
<evidence type="ECO:0000256" key="1">
    <source>
        <dbReference type="ARBA" id="ARBA00004141"/>
    </source>
</evidence>
<dbReference type="SUPFAM" id="SSF52540">
    <property type="entry name" value="P-loop containing nucleoside triphosphate hydrolases"/>
    <property type="match status" value="2"/>
</dbReference>
<dbReference type="PROSITE" id="PS50928">
    <property type="entry name" value="ABC_TM1"/>
    <property type="match status" value="1"/>
</dbReference>
<feature type="transmembrane region" description="Helical" evidence="11">
    <location>
        <begin position="37"/>
        <end position="58"/>
    </location>
</feature>
<evidence type="ECO:0000256" key="7">
    <source>
        <dbReference type="ARBA" id="ARBA00022741"/>
    </source>
</evidence>
<dbReference type="Pfam" id="PF12911">
    <property type="entry name" value="OppC_N"/>
    <property type="match status" value="1"/>
</dbReference>
<evidence type="ECO:0000259" key="12">
    <source>
        <dbReference type="PROSITE" id="PS50893"/>
    </source>
</evidence>
<dbReference type="InterPro" id="IPR050388">
    <property type="entry name" value="ABC_Ni/Peptide_Import"/>
</dbReference>
<dbReference type="EMBL" id="BOMY01000031">
    <property type="protein sequence ID" value="GIF21717.1"/>
    <property type="molecule type" value="Genomic_DNA"/>
</dbReference>
<dbReference type="FunFam" id="3.40.50.300:FF:000016">
    <property type="entry name" value="Oligopeptide ABC transporter ATP-binding component"/>
    <property type="match status" value="2"/>
</dbReference>
<dbReference type="AlphaFoldDB" id="A0A919NQD2"/>
<dbReference type="Pfam" id="PF00528">
    <property type="entry name" value="BPD_transp_1"/>
    <property type="match status" value="1"/>
</dbReference>
<dbReference type="InterPro" id="IPR025966">
    <property type="entry name" value="OppC_N"/>
</dbReference>
<dbReference type="Pfam" id="PF00005">
    <property type="entry name" value="ABC_tran"/>
    <property type="match status" value="2"/>
</dbReference>
<dbReference type="CDD" id="cd06261">
    <property type="entry name" value="TM_PBP2"/>
    <property type="match status" value="1"/>
</dbReference>
<evidence type="ECO:0000256" key="5">
    <source>
        <dbReference type="ARBA" id="ARBA00022475"/>
    </source>
</evidence>
<dbReference type="InterPro" id="IPR027417">
    <property type="entry name" value="P-loop_NTPase"/>
</dbReference>
<dbReference type="InterPro" id="IPR017871">
    <property type="entry name" value="ABC_transporter-like_CS"/>
</dbReference>
<keyword evidence="15" id="KW-1185">Reference proteome</keyword>
<organism evidence="14 15">
    <name type="scientific">Paractinoplanes tereljensis</name>
    <dbReference type="NCBI Taxonomy" id="571912"/>
    <lineage>
        <taxon>Bacteria</taxon>
        <taxon>Bacillati</taxon>
        <taxon>Actinomycetota</taxon>
        <taxon>Actinomycetes</taxon>
        <taxon>Micromonosporales</taxon>
        <taxon>Micromonosporaceae</taxon>
        <taxon>Paractinoplanes</taxon>
    </lineage>
</organism>
<dbReference type="Pfam" id="PF08352">
    <property type="entry name" value="oligo_HPY"/>
    <property type="match status" value="2"/>
</dbReference>
<evidence type="ECO:0000256" key="3">
    <source>
        <dbReference type="ARBA" id="ARBA00005417"/>
    </source>
</evidence>
<evidence type="ECO:0000256" key="6">
    <source>
        <dbReference type="ARBA" id="ARBA00022692"/>
    </source>
</evidence>
<evidence type="ECO:0000259" key="13">
    <source>
        <dbReference type="PROSITE" id="PS50928"/>
    </source>
</evidence>
<dbReference type="NCBIfam" id="NF008453">
    <property type="entry name" value="PRK11308.1"/>
    <property type="match status" value="2"/>
</dbReference>
<protein>
    <submittedName>
        <fullName evidence="14">Uncharacterized protein</fullName>
    </submittedName>
</protein>
<gene>
    <name evidence="14" type="ORF">Ate02nite_44470</name>
</gene>
<keyword evidence="9 11" id="KW-1133">Transmembrane helix</keyword>
<evidence type="ECO:0000313" key="15">
    <source>
        <dbReference type="Proteomes" id="UP000623608"/>
    </source>
</evidence>
<keyword evidence="7" id="KW-0547">Nucleotide-binding</keyword>
<reference evidence="14" key="1">
    <citation type="submission" date="2021-01" db="EMBL/GenBank/DDBJ databases">
        <title>Whole genome shotgun sequence of Actinoplanes tereljensis NBRC 105297.</title>
        <authorList>
            <person name="Komaki H."/>
            <person name="Tamura T."/>
        </authorList>
    </citation>
    <scope>NUCLEOTIDE SEQUENCE</scope>
    <source>
        <strain evidence="14">NBRC 105297</strain>
    </source>
</reference>
<dbReference type="InterPro" id="IPR003439">
    <property type="entry name" value="ABC_transporter-like_ATP-bd"/>
</dbReference>
<dbReference type="CDD" id="cd03257">
    <property type="entry name" value="ABC_NikE_OppD_transporters"/>
    <property type="match status" value="2"/>
</dbReference>
<keyword evidence="6 11" id="KW-0812">Transmembrane</keyword>
<feature type="domain" description="ABC transporter" evidence="12">
    <location>
        <begin position="656"/>
        <end position="907"/>
    </location>
</feature>
<feature type="transmembrane region" description="Helical" evidence="11">
    <location>
        <begin position="101"/>
        <end position="125"/>
    </location>
</feature>
<keyword evidence="4 11" id="KW-0813">Transport</keyword>
<feature type="domain" description="ABC transporter" evidence="12">
    <location>
        <begin position="320"/>
        <end position="565"/>
    </location>
</feature>
<keyword evidence="8" id="KW-0067">ATP-binding</keyword>
<feature type="transmembrane region" description="Helical" evidence="11">
    <location>
        <begin position="267"/>
        <end position="286"/>
    </location>
</feature>
<feature type="domain" description="ABC transmembrane type-1" evidence="13">
    <location>
        <begin position="101"/>
        <end position="287"/>
    </location>
</feature>
<dbReference type="PROSITE" id="PS50893">
    <property type="entry name" value="ABC_TRANSPORTER_2"/>
    <property type="match status" value="2"/>
</dbReference>
<dbReference type="Gene3D" id="1.10.3720.10">
    <property type="entry name" value="MetI-like"/>
    <property type="match status" value="1"/>
</dbReference>
<evidence type="ECO:0000256" key="8">
    <source>
        <dbReference type="ARBA" id="ARBA00022840"/>
    </source>
</evidence>
<dbReference type="Gene3D" id="3.40.50.300">
    <property type="entry name" value="P-loop containing nucleotide triphosphate hydrolases"/>
    <property type="match status" value="2"/>
</dbReference>
<evidence type="ECO:0000256" key="10">
    <source>
        <dbReference type="ARBA" id="ARBA00023136"/>
    </source>
</evidence>
<dbReference type="GO" id="GO:0005886">
    <property type="term" value="C:plasma membrane"/>
    <property type="evidence" value="ECO:0007669"/>
    <property type="project" value="UniProtKB-SubCell"/>
</dbReference>
<dbReference type="RefSeq" id="WP_203808544.1">
    <property type="nucleotide sequence ID" value="NZ_BOMY01000031.1"/>
</dbReference>
<comment type="similarity">
    <text evidence="3">Belongs to the ABC transporter superfamily.</text>
</comment>
<dbReference type="Proteomes" id="UP000623608">
    <property type="component" value="Unassembled WGS sequence"/>
</dbReference>
<dbReference type="PANTHER" id="PTHR43297">
    <property type="entry name" value="OLIGOPEPTIDE TRANSPORT ATP-BINDING PROTEIN APPD"/>
    <property type="match status" value="1"/>
</dbReference>
<dbReference type="NCBIfam" id="TIGR01727">
    <property type="entry name" value="oligo_HPY"/>
    <property type="match status" value="2"/>
</dbReference>
<dbReference type="SMART" id="SM00382">
    <property type="entry name" value="AAA"/>
    <property type="match status" value="2"/>
</dbReference>
<evidence type="ECO:0000256" key="11">
    <source>
        <dbReference type="RuleBase" id="RU363032"/>
    </source>
</evidence>
<feature type="transmembrane region" description="Helical" evidence="11">
    <location>
        <begin position="159"/>
        <end position="180"/>
    </location>
</feature>